<dbReference type="GO" id="GO:0016787">
    <property type="term" value="F:hydrolase activity"/>
    <property type="evidence" value="ECO:0007669"/>
    <property type="project" value="UniProtKB-KW"/>
</dbReference>
<dbReference type="GO" id="GO:0005524">
    <property type="term" value="F:ATP binding"/>
    <property type="evidence" value="ECO:0007669"/>
    <property type="project" value="UniProtKB-KW"/>
</dbReference>
<keyword evidence="1" id="KW-0234">DNA repair</keyword>
<proteinExistence type="inferred from homology"/>
<evidence type="ECO:0000313" key="3">
    <source>
        <dbReference type="EMBL" id="KAK8106692.1"/>
    </source>
</evidence>
<feature type="domain" description="DNA helicase Pif1-like DEAD-box helicase" evidence="2">
    <location>
        <begin position="281"/>
        <end position="409"/>
    </location>
</feature>
<dbReference type="InterPro" id="IPR010285">
    <property type="entry name" value="DNA_helicase_pif1-like_DEAD"/>
</dbReference>
<protein>
    <recommendedName>
        <fullName evidence="1">ATP-dependent DNA helicase</fullName>
        <ecNumber evidence="1">5.6.2.3</ecNumber>
    </recommendedName>
</protein>
<dbReference type="GO" id="GO:0000723">
    <property type="term" value="P:telomere maintenance"/>
    <property type="evidence" value="ECO:0007669"/>
    <property type="project" value="InterPro"/>
</dbReference>
<keyword evidence="4" id="KW-1185">Reference proteome</keyword>
<organism evidence="3 4">
    <name type="scientific">Apiospora kogelbergensis</name>
    <dbReference type="NCBI Taxonomy" id="1337665"/>
    <lineage>
        <taxon>Eukaryota</taxon>
        <taxon>Fungi</taxon>
        <taxon>Dikarya</taxon>
        <taxon>Ascomycota</taxon>
        <taxon>Pezizomycotina</taxon>
        <taxon>Sordariomycetes</taxon>
        <taxon>Xylariomycetidae</taxon>
        <taxon>Amphisphaeriales</taxon>
        <taxon>Apiosporaceae</taxon>
        <taxon>Apiospora</taxon>
    </lineage>
</organism>
<keyword evidence="1" id="KW-0378">Hydrolase</keyword>
<dbReference type="Proteomes" id="UP001392437">
    <property type="component" value="Unassembled WGS sequence"/>
</dbReference>
<dbReference type="Gene3D" id="3.40.50.300">
    <property type="entry name" value="P-loop containing nucleotide triphosphate hydrolases"/>
    <property type="match status" value="1"/>
</dbReference>
<dbReference type="EC" id="5.6.2.3" evidence="1"/>
<dbReference type="Pfam" id="PF05970">
    <property type="entry name" value="PIF1"/>
    <property type="match status" value="1"/>
</dbReference>
<keyword evidence="1" id="KW-0233">DNA recombination</keyword>
<dbReference type="EMBL" id="JAQQWP010000008">
    <property type="protein sequence ID" value="KAK8106692.1"/>
    <property type="molecule type" value="Genomic_DNA"/>
</dbReference>
<name>A0AAW0QKX1_9PEZI</name>
<keyword evidence="1" id="KW-0547">Nucleotide-binding</keyword>
<dbReference type="GO" id="GO:0006281">
    <property type="term" value="P:DNA repair"/>
    <property type="evidence" value="ECO:0007669"/>
    <property type="project" value="UniProtKB-KW"/>
</dbReference>
<accession>A0AAW0QKX1</accession>
<comment type="cofactor">
    <cofactor evidence="1">
        <name>Mg(2+)</name>
        <dbReference type="ChEBI" id="CHEBI:18420"/>
    </cofactor>
</comment>
<sequence>MVKSMNLSSMSLEVVKLCMQYFQAINHTQTSTYKEVEQSVQLTFQEVLQSASSFKTVTSEKTLEKAIFDYAGSITNMSFTTFASVNSLVTTIWLSTAGKMQVTCSKGHCGVEECVDLVRRLAECYSIRQRKAEEEDIRVRLYRAMRSGGKVDEKLWEQVTQELLSFYTKTRQTEAGITLTHPRPVSIDYYQKIIRVLNGDGFITKPEVLKPIILVATELWTKDAFSEAMLYYKTFFSTFFAVPKSSPTFQDQTLIRECFDRYLECLRHTKMAFSVVHKLTVGEGGTGKWGVINAIKDMFRRKGGQRNLLTGARGNAAALIGGVTLHSAANIQFEGATTRQGGYGGGEGAVRWKSKVMLIMDEISQVGGLTLAAVDSRLRQYRDDSRRPFGGVPIVIFFGDFYQFEPVQQTSLLLPRPRGHSNANPDSQGST</sequence>
<keyword evidence="1" id="KW-0347">Helicase</keyword>
<dbReference type="PANTHER" id="PTHR47642:SF5">
    <property type="entry name" value="ATP-DEPENDENT DNA HELICASE"/>
    <property type="match status" value="1"/>
</dbReference>
<dbReference type="GO" id="GO:0006310">
    <property type="term" value="P:DNA recombination"/>
    <property type="evidence" value="ECO:0007669"/>
    <property type="project" value="UniProtKB-KW"/>
</dbReference>
<evidence type="ECO:0000256" key="1">
    <source>
        <dbReference type="RuleBase" id="RU363044"/>
    </source>
</evidence>
<dbReference type="InterPro" id="IPR027417">
    <property type="entry name" value="P-loop_NTPase"/>
</dbReference>
<dbReference type="InterPro" id="IPR051055">
    <property type="entry name" value="PIF1_helicase"/>
</dbReference>
<evidence type="ECO:0000259" key="2">
    <source>
        <dbReference type="Pfam" id="PF05970"/>
    </source>
</evidence>
<evidence type="ECO:0000313" key="4">
    <source>
        <dbReference type="Proteomes" id="UP001392437"/>
    </source>
</evidence>
<comment type="catalytic activity">
    <reaction evidence="1">
        <text>ATP + H2O = ADP + phosphate + H(+)</text>
        <dbReference type="Rhea" id="RHEA:13065"/>
        <dbReference type="ChEBI" id="CHEBI:15377"/>
        <dbReference type="ChEBI" id="CHEBI:15378"/>
        <dbReference type="ChEBI" id="CHEBI:30616"/>
        <dbReference type="ChEBI" id="CHEBI:43474"/>
        <dbReference type="ChEBI" id="CHEBI:456216"/>
        <dbReference type="EC" id="5.6.2.3"/>
    </reaction>
</comment>
<comment type="similarity">
    <text evidence="1">Belongs to the helicase family.</text>
</comment>
<keyword evidence="1" id="KW-0067">ATP-binding</keyword>
<dbReference type="AlphaFoldDB" id="A0AAW0QKX1"/>
<dbReference type="GO" id="GO:0043139">
    <property type="term" value="F:5'-3' DNA helicase activity"/>
    <property type="evidence" value="ECO:0007669"/>
    <property type="project" value="UniProtKB-EC"/>
</dbReference>
<comment type="caution">
    <text evidence="3">The sequence shown here is derived from an EMBL/GenBank/DDBJ whole genome shotgun (WGS) entry which is preliminary data.</text>
</comment>
<keyword evidence="1" id="KW-0227">DNA damage</keyword>
<dbReference type="PANTHER" id="PTHR47642">
    <property type="entry name" value="ATP-DEPENDENT DNA HELICASE"/>
    <property type="match status" value="1"/>
</dbReference>
<reference evidence="3 4" key="1">
    <citation type="submission" date="2023-01" db="EMBL/GenBank/DDBJ databases">
        <title>Analysis of 21 Apiospora genomes using comparative genomics revels a genus with tremendous synthesis potential of carbohydrate active enzymes and secondary metabolites.</title>
        <authorList>
            <person name="Sorensen T."/>
        </authorList>
    </citation>
    <scope>NUCLEOTIDE SEQUENCE [LARGE SCALE GENOMIC DNA]</scope>
    <source>
        <strain evidence="3 4">CBS 117206</strain>
    </source>
</reference>
<gene>
    <name evidence="3" type="ORF">PG999_010051</name>
</gene>